<comment type="caution">
    <text evidence="1">The sequence shown here is derived from an EMBL/GenBank/DDBJ whole genome shotgun (WGS) entry which is preliminary data.</text>
</comment>
<dbReference type="AlphaFoldDB" id="A0A917RNP9"/>
<dbReference type="Proteomes" id="UP000638263">
    <property type="component" value="Unassembled WGS sequence"/>
</dbReference>
<sequence length="401" mass="43688">MTMGLSAVVAAQAAPQDSVSGVGLTFYPWVDNGYPSLGRNGLVADPELLDAFAREYANNPHLTNTGAVTTANPNVQDFFVWWLPHQLANIAMGEAEPPEGHPLDLATAEGLGRAQWLAHMAGYYSSTWLRSNMRVFDRPSLISVTPTDDVYAQFYSQALAQYRDTALSGNDAQAVGFAEQTLRSNAPLTAGLPGPYTDMLERGPAEVGMFGYDAAWLRNLLPPSLNAPSAAKPFTDNYFSANPDVLLDARFALPSQPYLQDAERSYAEATGDPGAAARVAEMVRGRAGQEPLLATQQRFTAAGDAIYRNGVIPGTVTIYRGWDQEQYDRLLAWASYAVMYNKADSLNALTAVATNDAPLARQEIRAALLWWIYSTTYVATIFDPRNDTKPLSESLPRFLAD</sequence>
<proteinExistence type="predicted"/>
<name>A0A917RNP9_9NOCA</name>
<organism evidence="1 2">
    <name type="scientific">Nocardia jinanensis</name>
    <dbReference type="NCBI Taxonomy" id="382504"/>
    <lineage>
        <taxon>Bacteria</taxon>
        <taxon>Bacillati</taxon>
        <taxon>Actinomycetota</taxon>
        <taxon>Actinomycetes</taxon>
        <taxon>Mycobacteriales</taxon>
        <taxon>Nocardiaceae</taxon>
        <taxon>Nocardia</taxon>
    </lineage>
</organism>
<evidence type="ECO:0000313" key="2">
    <source>
        <dbReference type="Proteomes" id="UP000638263"/>
    </source>
</evidence>
<keyword evidence="2" id="KW-1185">Reference proteome</keyword>
<dbReference type="EMBL" id="BMMH01000006">
    <property type="protein sequence ID" value="GGL15834.1"/>
    <property type="molecule type" value="Genomic_DNA"/>
</dbReference>
<gene>
    <name evidence="1" type="ORF">GCM10011588_33130</name>
</gene>
<accession>A0A917RNP9</accession>
<reference evidence="1" key="1">
    <citation type="journal article" date="2014" name="Int. J. Syst. Evol. Microbiol.">
        <title>Complete genome sequence of Corynebacterium casei LMG S-19264T (=DSM 44701T), isolated from a smear-ripened cheese.</title>
        <authorList>
            <consortium name="US DOE Joint Genome Institute (JGI-PGF)"/>
            <person name="Walter F."/>
            <person name="Albersmeier A."/>
            <person name="Kalinowski J."/>
            <person name="Ruckert C."/>
        </authorList>
    </citation>
    <scope>NUCLEOTIDE SEQUENCE</scope>
    <source>
        <strain evidence="1">CGMCC 4.3508</strain>
    </source>
</reference>
<reference evidence="1" key="2">
    <citation type="submission" date="2020-09" db="EMBL/GenBank/DDBJ databases">
        <authorList>
            <person name="Sun Q."/>
            <person name="Zhou Y."/>
        </authorList>
    </citation>
    <scope>NUCLEOTIDE SEQUENCE</scope>
    <source>
        <strain evidence="1">CGMCC 4.3508</strain>
    </source>
</reference>
<protein>
    <submittedName>
        <fullName evidence="1">Uncharacterized protein</fullName>
    </submittedName>
</protein>
<evidence type="ECO:0000313" key="1">
    <source>
        <dbReference type="EMBL" id="GGL15834.1"/>
    </source>
</evidence>